<evidence type="ECO:0000256" key="1">
    <source>
        <dbReference type="PROSITE-ProRule" id="PRU00339"/>
    </source>
</evidence>
<dbReference type="KEGG" id="njp:NEJAP_3575"/>
<keyword evidence="1" id="KW-0802">TPR repeat</keyword>
<feature type="compositionally biased region" description="Basic and acidic residues" evidence="2">
    <location>
        <begin position="93"/>
        <end position="105"/>
    </location>
</feature>
<evidence type="ECO:0000313" key="5">
    <source>
        <dbReference type="Proteomes" id="UP000595332"/>
    </source>
</evidence>
<keyword evidence="3" id="KW-0472">Membrane</keyword>
<reference evidence="4 5" key="1">
    <citation type="journal article" date="2008" name="Int. J. Syst. Evol. Microbiol.">
        <title>Neptunomonas japonica sp. nov., an Osedax japonicus symbiont-like bacterium isolated from sediment adjacent to sperm whale carcasses off Kagoshima, Japan.</title>
        <authorList>
            <person name="Miyazaki M."/>
            <person name="Nogi Y."/>
            <person name="Fujiwara Y."/>
            <person name="Kawato M."/>
            <person name="Kubokawa K."/>
            <person name="Horikoshi K."/>
        </authorList>
    </citation>
    <scope>NUCLEOTIDE SEQUENCE [LARGE SCALE GENOMIC DNA]</scope>
    <source>
        <strain evidence="4 5">JAMM 1380</strain>
    </source>
</reference>
<feature type="region of interest" description="Disordered" evidence="2">
    <location>
        <begin position="237"/>
        <end position="261"/>
    </location>
</feature>
<dbReference type="PROSITE" id="PS50005">
    <property type="entry name" value="TPR"/>
    <property type="match status" value="1"/>
</dbReference>
<feature type="transmembrane region" description="Helical" evidence="3">
    <location>
        <begin position="35"/>
        <end position="53"/>
    </location>
</feature>
<dbReference type="AlphaFoldDB" id="A0A7R6PXQ8"/>
<dbReference type="Pfam" id="PF12895">
    <property type="entry name" value="ANAPC3"/>
    <property type="match status" value="1"/>
</dbReference>
<dbReference type="InterPro" id="IPR011990">
    <property type="entry name" value="TPR-like_helical_dom_sf"/>
</dbReference>
<organism evidence="4 5">
    <name type="scientific">Neptunomonas japonica JAMM 1380</name>
    <dbReference type="NCBI Taxonomy" id="1441457"/>
    <lineage>
        <taxon>Bacteria</taxon>
        <taxon>Pseudomonadati</taxon>
        <taxon>Pseudomonadota</taxon>
        <taxon>Gammaproteobacteria</taxon>
        <taxon>Oceanospirillales</taxon>
        <taxon>Oceanospirillaceae</taxon>
        <taxon>Neptunomonas</taxon>
    </lineage>
</organism>
<gene>
    <name evidence="4" type="primary">mshN</name>
    <name evidence="4" type="ORF">NEJAP_3575</name>
</gene>
<dbReference type="InterPro" id="IPR019734">
    <property type="entry name" value="TPR_rpt"/>
</dbReference>
<keyword evidence="3" id="KW-1133">Transmembrane helix</keyword>
<feature type="region of interest" description="Disordered" evidence="2">
    <location>
        <begin position="79"/>
        <end position="115"/>
    </location>
</feature>
<evidence type="ECO:0000313" key="4">
    <source>
        <dbReference type="EMBL" id="BBB31513.1"/>
    </source>
</evidence>
<evidence type="ECO:0000256" key="2">
    <source>
        <dbReference type="SAM" id="MobiDB-lite"/>
    </source>
</evidence>
<protein>
    <submittedName>
        <fullName evidence="4">MSHA biogenesis protein MshN</fullName>
    </submittedName>
</protein>
<dbReference type="SUPFAM" id="SSF48452">
    <property type="entry name" value="TPR-like"/>
    <property type="match status" value="1"/>
</dbReference>
<keyword evidence="5" id="KW-1185">Reference proteome</keyword>
<feature type="repeat" description="TPR" evidence="1">
    <location>
        <begin position="424"/>
        <end position="457"/>
    </location>
</feature>
<dbReference type="EMBL" id="AP014546">
    <property type="protein sequence ID" value="BBB31513.1"/>
    <property type="molecule type" value="Genomic_DNA"/>
</dbReference>
<evidence type="ECO:0000256" key="3">
    <source>
        <dbReference type="SAM" id="Phobius"/>
    </source>
</evidence>
<dbReference type="RefSeq" id="WP_201348579.1">
    <property type="nucleotide sequence ID" value="NZ_AP014546.1"/>
</dbReference>
<dbReference type="Proteomes" id="UP000595332">
    <property type="component" value="Chromosome"/>
</dbReference>
<sequence length="475" mass="52381">MSLVNDMLRDLDERKRGDSVSHRSVAKPQRTIGRWIWIVLAALIIAAVVYFVAVELRGKVGERANLLSWLKQETQAADSVNSPLPPLAAKSDVVQKDSEANETKPETVTPEKSSPAVTDISLINWTTKTQTSGYLTFWMGQVKPFVLYEKTANSLDIAIDESKLVTGLPDMDSLLLSAVEIVAEEGKSRFKLIASSPVEFKTQLKQNPARLVISVLAPNDPSSNTVVSTQKAVVEEAPATPESAAIKSVAKPSDESPVDTPELVNSHVESVAAAIPAQSEGQWRKSLNTLPTDSSTVRSARRLLSQQRTEEAVSLLTDYIEKAPASLQSQYLLVQLYLATERYSRATELLEKAPNNLSWSLLKARSLLQQGQANEAIRILEQYPDGQSREDYLDLLASGYQQVGQHGAAVARYLSLLGLNSQEARWWINLGVSLEHLGQNSKALDAYQTALQIPNLDRSLKQYARQQSQRLLQLQ</sequence>
<dbReference type="Gene3D" id="1.25.40.10">
    <property type="entry name" value="Tetratricopeptide repeat domain"/>
    <property type="match status" value="2"/>
</dbReference>
<proteinExistence type="predicted"/>
<accession>A0A7R6PXQ8</accession>
<keyword evidence="3" id="KW-0812">Transmembrane</keyword>
<name>A0A7R6PXQ8_9GAMM</name>
<dbReference type="Pfam" id="PF13432">
    <property type="entry name" value="TPR_16"/>
    <property type="match status" value="1"/>
</dbReference>